<evidence type="ECO:0000256" key="1">
    <source>
        <dbReference type="ARBA" id="ARBA00005595"/>
    </source>
</evidence>
<dbReference type="STRING" id="2025994.A0A2T3AI90"/>
<reference evidence="3 4" key="1">
    <citation type="journal article" date="2018" name="Mycol. Prog.">
        <title>Coniella lustricola, a new species from submerged detritus.</title>
        <authorList>
            <person name="Raudabaugh D.B."/>
            <person name="Iturriaga T."/>
            <person name="Carver A."/>
            <person name="Mondo S."/>
            <person name="Pangilinan J."/>
            <person name="Lipzen A."/>
            <person name="He G."/>
            <person name="Amirebrahimi M."/>
            <person name="Grigoriev I.V."/>
            <person name="Miller A.N."/>
        </authorList>
    </citation>
    <scope>NUCLEOTIDE SEQUENCE [LARGE SCALE GENOMIC DNA]</scope>
    <source>
        <strain evidence="3 4">B22-T-1</strain>
    </source>
</reference>
<dbReference type="InterPro" id="IPR007590">
    <property type="entry name" value="Saf4/Yju2"/>
</dbReference>
<protein>
    <submittedName>
        <fullName evidence="3">CWC16 protein</fullName>
    </submittedName>
</protein>
<dbReference type="AlphaFoldDB" id="A0A2T3AI90"/>
<dbReference type="EMBL" id="KZ678386">
    <property type="protein sequence ID" value="PSR99087.1"/>
    <property type="molecule type" value="Genomic_DNA"/>
</dbReference>
<name>A0A2T3AI90_9PEZI</name>
<keyword evidence="4" id="KW-1185">Reference proteome</keyword>
<feature type="region of interest" description="Disordered" evidence="2">
    <location>
        <begin position="332"/>
        <end position="370"/>
    </location>
</feature>
<dbReference type="OrthoDB" id="360327at2759"/>
<dbReference type="Pfam" id="PF04502">
    <property type="entry name" value="Saf4_Yju2"/>
    <property type="match status" value="1"/>
</dbReference>
<evidence type="ECO:0000313" key="3">
    <source>
        <dbReference type="EMBL" id="PSR99087.1"/>
    </source>
</evidence>
<dbReference type="PANTHER" id="PTHR12111:SF2">
    <property type="entry name" value="SPLICING FACTOR YJU2B-RELATED"/>
    <property type="match status" value="1"/>
</dbReference>
<proteinExistence type="inferred from homology"/>
<dbReference type="GO" id="GO:0000398">
    <property type="term" value="P:mRNA splicing, via spliceosome"/>
    <property type="evidence" value="ECO:0007669"/>
    <property type="project" value="InterPro"/>
</dbReference>
<feature type="compositionally biased region" description="Basic and acidic residues" evidence="2">
    <location>
        <begin position="256"/>
        <end position="284"/>
    </location>
</feature>
<organism evidence="3 4">
    <name type="scientific">Coniella lustricola</name>
    <dbReference type="NCBI Taxonomy" id="2025994"/>
    <lineage>
        <taxon>Eukaryota</taxon>
        <taxon>Fungi</taxon>
        <taxon>Dikarya</taxon>
        <taxon>Ascomycota</taxon>
        <taxon>Pezizomycotina</taxon>
        <taxon>Sordariomycetes</taxon>
        <taxon>Sordariomycetidae</taxon>
        <taxon>Diaporthales</taxon>
        <taxon>Schizoparmaceae</taxon>
        <taxon>Coniella</taxon>
    </lineage>
</organism>
<accession>A0A2T3AI90</accession>
<dbReference type="GO" id="GO:0005684">
    <property type="term" value="C:U2-type spliceosomal complex"/>
    <property type="evidence" value="ECO:0007669"/>
    <property type="project" value="TreeGrafter"/>
</dbReference>
<evidence type="ECO:0000256" key="2">
    <source>
        <dbReference type="SAM" id="MobiDB-lite"/>
    </source>
</evidence>
<dbReference type="GO" id="GO:0071014">
    <property type="term" value="C:post-mRNA release spliceosomal complex"/>
    <property type="evidence" value="ECO:0007669"/>
    <property type="project" value="TreeGrafter"/>
</dbReference>
<feature type="region of interest" description="Disordered" evidence="2">
    <location>
        <begin position="256"/>
        <end position="312"/>
    </location>
</feature>
<dbReference type="Proteomes" id="UP000241462">
    <property type="component" value="Unassembled WGS sequence"/>
</dbReference>
<comment type="similarity">
    <text evidence="1">Belongs to the CWC16 family.</text>
</comment>
<sequence length="390" mass="42750">MQGFNMGRYVPPEHEGVLSANQASRHAKPHALGARARKLKTEGILTVRFEMPFAVWCGHCQPQHSQLIGQGVRFNAEKRKIGNYYSSPVFAFRMRHVVCGGWIEIQTDPKNTAYVVVSGGQRRTEASADGDAAGDGQATNDSLVNLGAGPLVTPAERDAQRASAFANLEKTIQDRAALERATERIEEMEEASSRHWDDPYARNQALRRSFRVGRKARERTAAADEALQKRLGLGIDLLPESEEDVRRARLVEFGTRPEDERERSQGRDEGRVLAKPLFGDDSKSRAPSVEKSTSSTRASSGKSAKRLKSQVAASKVKQSLVSEIFDNTRLASDPFLEPRGKDVSRSASAPLIPGLKRKRGLVEPPSPAPAVQPAEKAVAVSSILVDYDSE</sequence>
<evidence type="ECO:0000313" key="4">
    <source>
        <dbReference type="Proteomes" id="UP000241462"/>
    </source>
</evidence>
<gene>
    <name evidence="3" type="ORF">BD289DRAFT_424562</name>
</gene>
<feature type="compositionally biased region" description="Low complexity" evidence="2">
    <location>
        <begin position="292"/>
        <end position="302"/>
    </location>
</feature>
<dbReference type="PANTHER" id="PTHR12111">
    <property type="entry name" value="SPLICING FACTOR YJU2"/>
    <property type="match status" value="1"/>
</dbReference>
<dbReference type="InParanoid" id="A0A2T3AI90"/>